<dbReference type="SMART" id="SM01058">
    <property type="entry name" value="CarD_TRCF"/>
    <property type="match status" value="1"/>
</dbReference>
<reference evidence="2" key="2">
    <citation type="journal article" date="2021" name="PeerJ">
        <title>Extensive microbial diversity within the chicken gut microbiome revealed by metagenomics and culture.</title>
        <authorList>
            <person name="Gilroy R."/>
            <person name="Ravi A."/>
            <person name="Getino M."/>
            <person name="Pursley I."/>
            <person name="Horton D.L."/>
            <person name="Alikhan N.F."/>
            <person name="Baker D."/>
            <person name="Gharbi K."/>
            <person name="Hall N."/>
            <person name="Watson M."/>
            <person name="Adriaenssens E.M."/>
            <person name="Foster-Nyarko E."/>
            <person name="Jarju S."/>
            <person name="Secka A."/>
            <person name="Antonio M."/>
            <person name="Oren A."/>
            <person name="Chaudhuri R.R."/>
            <person name="La Ragione R."/>
            <person name="Hildebrand F."/>
            <person name="Pallen M.J."/>
        </authorList>
    </citation>
    <scope>NUCLEOTIDE SEQUENCE</scope>
    <source>
        <strain evidence="2">B1-16210</strain>
    </source>
</reference>
<dbReference type="Gene3D" id="2.40.10.170">
    <property type="match status" value="1"/>
</dbReference>
<dbReference type="InterPro" id="IPR036101">
    <property type="entry name" value="CarD-like/TRCF_RID_sf"/>
</dbReference>
<comment type="caution">
    <text evidence="2">The sequence shown here is derived from an EMBL/GenBank/DDBJ whole genome shotgun (WGS) entry which is preliminary data.</text>
</comment>
<proteinExistence type="predicted"/>
<dbReference type="PANTHER" id="PTHR38447:SF1">
    <property type="entry name" value="RNA POLYMERASE-BINDING TRANSCRIPTION FACTOR CARD"/>
    <property type="match status" value="1"/>
</dbReference>
<dbReference type="AlphaFoldDB" id="A0A940DFM9"/>
<dbReference type="Pfam" id="PF21095">
    <property type="entry name" value="CarD_C"/>
    <property type="match status" value="1"/>
</dbReference>
<name>A0A940DFM9_9PROT</name>
<dbReference type="InterPro" id="IPR003711">
    <property type="entry name" value="CarD-like/TRCF_RID"/>
</dbReference>
<dbReference type="Proteomes" id="UP000721442">
    <property type="component" value="Unassembled WGS sequence"/>
</dbReference>
<evidence type="ECO:0000313" key="3">
    <source>
        <dbReference type="Proteomes" id="UP000721442"/>
    </source>
</evidence>
<feature type="domain" description="CarD-like/TRCF RNAP-interacting" evidence="1">
    <location>
        <begin position="7"/>
        <end position="117"/>
    </location>
</feature>
<gene>
    <name evidence="2" type="ORF">IAC77_03830</name>
</gene>
<sequence>MPSKKLDFKTGQYVVYPTQGVGKLVRVEEQNVAGQKVKMLVIDFERSHMTLRVPVERAEISGLRPLTSIKKMDEAIASAKGKAGAKRMIWARRAAQYEDNINSGDPMKLAEVVRDLQRRNPTDTMTFSARQLYLRALERMAQEFAVLHKIDLDAASEKIEDILGVPKEIDLNAVDGDDDDDEEPDDEE</sequence>
<dbReference type="Gene3D" id="1.20.58.1290">
    <property type="entry name" value="CarD-like, C-terminal domain"/>
    <property type="match status" value="1"/>
</dbReference>
<dbReference type="PANTHER" id="PTHR38447">
    <property type="entry name" value="TRANSCRIPTION FACTOR YDEB-RELATED"/>
    <property type="match status" value="1"/>
</dbReference>
<evidence type="ECO:0000313" key="2">
    <source>
        <dbReference type="EMBL" id="MBO8407559.1"/>
    </source>
</evidence>
<dbReference type="InterPro" id="IPR052531">
    <property type="entry name" value="CarD-like_regulator"/>
</dbReference>
<dbReference type="Pfam" id="PF02559">
    <property type="entry name" value="CarD_TRCF_RID"/>
    <property type="match status" value="1"/>
</dbReference>
<dbReference type="SUPFAM" id="SSF141259">
    <property type="entry name" value="CarD-like"/>
    <property type="match status" value="1"/>
</dbReference>
<dbReference type="InterPro" id="IPR048792">
    <property type="entry name" value="CarD_C"/>
</dbReference>
<organism evidence="2 3">
    <name type="scientific">Candidatus Enterousia excrementavium</name>
    <dbReference type="NCBI Taxonomy" id="2840789"/>
    <lineage>
        <taxon>Bacteria</taxon>
        <taxon>Pseudomonadati</taxon>
        <taxon>Pseudomonadota</taxon>
        <taxon>Alphaproteobacteria</taxon>
        <taxon>Candidatus Enterousia</taxon>
    </lineage>
</organism>
<dbReference type="GO" id="GO:0009303">
    <property type="term" value="P:rRNA transcription"/>
    <property type="evidence" value="ECO:0007669"/>
    <property type="project" value="TreeGrafter"/>
</dbReference>
<reference evidence="2" key="1">
    <citation type="submission" date="2020-10" db="EMBL/GenBank/DDBJ databases">
        <authorList>
            <person name="Gilroy R."/>
        </authorList>
    </citation>
    <scope>NUCLEOTIDE SEQUENCE</scope>
    <source>
        <strain evidence="2">B1-16210</strain>
    </source>
</reference>
<dbReference type="InterPro" id="IPR042215">
    <property type="entry name" value="CarD-like_C"/>
</dbReference>
<protein>
    <submittedName>
        <fullName evidence="2">CarD family transcriptional regulator</fullName>
    </submittedName>
</protein>
<dbReference type="EMBL" id="JADINE010000046">
    <property type="protein sequence ID" value="MBO8407559.1"/>
    <property type="molecule type" value="Genomic_DNA"/>
</dbReference>
<evidence type="ECO:0000259" key="1">
    <source>
        <dbReference type="SMART" id="SM01058"/>
    </source>
</evidence>
<accession>A0A940DFM9</accession>